<dbReference type="RefSeq" id="WP_163915280.1">
    <property type="nucleotide sequence ID" value="NZ_JAAGWD010000005.1"/>
</dbReference>
<dbReference type="Pfam" id="PF00561">
    <property type="entry name" value="Abhydrolase_1"/>
    <property type="match status" value="1"/>
</dbReference>
<dbReference type="CDD" id="cd06779">
    <property type="entry name" value="cpPDZ_Deg_HtrA-like"/>
    <property type="match status" value="1"/>
</dbReference>
<dbReference type="SUPFAM" id="SSF53474">
    <property type="entry name" value="alpha/beta-Hydrolases"/>
    <property type="match status" value="1"/>
</dbReference>
<accession>A0A6B3LVR4</accession>
<sequence length="458" mass="51265">MKNLILLFMTLTFYALPGHSQHLKRRPFLGVQVAPLTDSLATAKKVPDGKGAIVVSVIPNSTAAALKLQPQDVIISINGKTIASTQDVVATARAFSVGENVTINLYRNGEKTQLKGKVKPMPYETDPKAEVIYDEVALANNGYSRAIMKKPKGKGIFPAVFFIQGFTCYSLDNMPEHDTQRRLIDGLVQKGYAVFRMEKPGMGDSMGTKPCQDIGYNEELAAFAAGLKKLKSYDFVDQNNVFLFGHSLGATTAPLIAMDNKVKGIMTYGATGKPWLEYMIELGREQHPIIGVDYVQIDEDQKIAIPLLYEFMVQKKTPALLAQNEKYKDYMQTYFGWQGDERIFGRHYTYLQELYDVPVNKSWKEADAYVLSMFGEADVQAIDADGAKIIADVVNSYHPGKAEYKFIPATDHTFVKSGSQKAYSRMQNDGTYDTFMADNFNYELVDILDAWMKDKRGR</sequence>
<dbReference type="PANTHER" id="PTHR43265">
    <property type="entry name" value="ESTERASE ESTD"/>
    <property type="match status" value="1"/>
</dbReference>
<dbReference type="SMART" id="SM00228">
    <property type="entry name" value="PDZ"/>
    <property type="match status" value="1"/>
</dbReference>
<dbReference type="PANTHER" id="PTHR43265:SF1">
    <property type="entry name" value="ESTERASE ESTD"/>
    <property type="match status" value="1"/>
</dbReference>
<dbReference type="AlphaFoldDB" id="A0A6B3LVR4"/>
<keyword evidence="3" id="KW-1185">Reference proteome</keyword>
<dbReference type="SUPFAM" id="SSF50156">
    <property type="entry name" value="PDZ domain-like"/>
    <property type="match status" value="1"/>
</dbReference>
<reference evidence="2 3" key="1">
    <citation type="submission" date="2020-02" db="EMBL/GenBank/DDBJ databases">
        <authorList>
            <person name="Kim M.K."/>
        </authorList>
    </citation>
    <scope>NUCLEOTIDE SEQUENCE [LARGE SCALE GENOMIC DNA]</scope>
    <source>
        <strain evidence="2 3">BT327</strain>
    </source>
</reference>
<dbReference type="EMBL" id="JAAGWD010000005">
    <property type="protein sequence ID" value="NEM98376.1"/>
    <property type="molecule type" value="Genomic_DNA"/>
</dbReference>
<evidence type="ECO:0000259" key="1">
    <source>
        <dbReference type="PROSITE" id="PS50106"/>
    </source>
</evidence>
<organism evidence="2 3">
    <name type="scientific">Pontibacter burrus</name>
    <dbReference type="NCBI Taxonomy" id="2704466"/>
    <lineage>
        <taxon>Bacteria</taxon>
        <taxon>Pseudomonadati</taxon>
        <taxon>Bacteroidota</taxon>
        <taxon>Cytophagia</taxon>
        <taxon>Cytophagales</taxon>
        <taxon>Hymenobacteraceae</taxon>
        <taxon>Pontibacter</taxon>
    </lineage>
</organism>
<dbReference type="Gene3D" id="2.30.42.10">
    <property type="match status" value="1"/>
</dbReference>
<dbReference type="Pfam" id="PF13180">
    <property type="entry name" value="PDZ_2"/>
    <property type="match status" value="1"/>
</dbReference>
<dbReference type="PROSITE" id="PS50106">
    <property type="entry name" value="PDZ"/>
    <property type="match status" value="1"/>
</dbReference>
<dbReference type="InterPro" id="IPR036034">
    <property type="entry name" value="PDZ_sf"/>
</dbReference>
<dbReference type="InterPro" id="IPR029058">
    <property type="entry name" value="AB_hydrolase_fold"/>
</dbReference>
<dbReference type="Gene3D" id="3.40.50.1820">
    <property type="entry name" value="alpha/beta hydrolase"/>
    <property type="match status" value="1"/>
</dbReference>
<dbReference type="InterPro" id="IPR000073">
    <property type="entry name" value="AB_hydrolase_1"/>
</dbReference>
<comment type="caution">
    <text evidence="2">The sequence shown here is derived from an EMBL/GenBank/DDBJ whole genome shotgun (WGS) entry which is preliminary data.</text>
</comment>
<evidence type="ECO:0000313" key="2">
    <source>
        <dbReference type="EMBL" id="NEM98376.1"/>
    </source>
</evidence>
<dbReference type="InterPro" id="IPR001478">
    <property type="entry name" value="PDZ"/>
</dbReference>
<dbReference type="GO" id="GO:0052689">
    <property type="term" value="F:carboxylic ester hydrolase activity"/>
    <property type="evidence" value="ECO:0007669"/>
    <property type="project" value="TreeGrafter"/>
</dbReference>
<feature type="domain" description="PDZ" evidence="1">
    <location>
        <begin position="29"/>
        <end position="109"/>
    </location>
</feature>
<dbReference type="InterPro" id="IPR053145">
    <property type="entry name" value="AB_hydrolase_Est10"/>
</dbReference>
<dbReference type="Proteomes" id="UP000474777">
    <property type="component" value="Unassembled WGS sequence"/>
</dbReference>
<name>A0A6B3LVR4_9BACT</name>
<gene>
    <name evidence="2" type="ORF">GXP69_11785</name>
</gene>
<protein>
    <submittedName>
        <fullName evidence="2">PDZ domain-containing protein</fullName>
    </submittedName>
</protein>
<proteinExistence type="predicted"/>
<evidence type="ECO:0000313" key="3">
    <source>
        <dbReference type="Proteomes" id="UP000474777"/>
    </source>
</evidence>